<feature type="region of interest" description="Disordered" evidence="1">
    <location>
        <begin position="154"/>
        <end position="189"/>
    </location>
</feature>
<feature type="compositionally biased region" description="Polar residues" evidence="1">
    <location>
        <begin position="27"/>
        <end position="45"/>
    </location>
</feature>
<dbReference type="GeneID" id="91092374"/>
<feature type="compositionally biased region" description="Polar residues" evidence="1">
    <location>
        <begin position="219"/>
        <end position="234"/>
    </location>
</feature>
<dbReference type="AlphaFoldDB" id="A0AAX4JPL9"/>
<dbReference type="Proteomes" id="UP001355207">
    <property type="component" value="Chromosome 2"/>
</dbReference>
<accession>A0AAX4JPL9</accession>
<evidence type="ECO:0000313" key="3">
    <source>
        <dbReference type="Proteomes" id="UP001355207"/>
    </source>
</evidence>
<sequence>MNALSFAASPFLVNSFSTISNTASHSNNPSFAHSEISHTSASSGGKSRLGRTWTGLFGRTSRSKRRAPSQPGLFGRLSRAFSTSGRGRTGGDSSSWLSDTTLPDFLASGPSPEASHGYDYSIAREMDNHFNDDDLGSEISSLHDDTSYTDWEYSSPDISPLNTPHQSQIHLSLSGSSEPTNADESQNTPYISSSRFELLPREPIAINPESASYKLPLNPESSVQETYSAPSSRTSSDKDSFVTGRSTASRKDALVRTASVHGRSSRAALSDAALQMSPAGESAQDTISVPNVDSSQTSSQTSEPDYDDPYVNLGKMDSPINPNPLTPRGTRIWTSQTSSVSTVDSYTSQISDKPSQFTRFAQLDDRTNRNAPTKVKEGLGNTLQRWGQSVSSLFSRSSNSETSQRTGKLASDVEAELYGPRPPEEEDAIMNKWYTQNGPGQGTLFSGSGSTDKVTARLSYKETVSRISEGTALDGIIEPHTEEQGKEEDWFSHINYDSDSNDKELRVNHWRETKGSSIFTVI</sequence>
<feature type="compositionally biased region" description="Low complexity" evidence="1">
    <location>
        <begin position="82"/>
        <end position="95"/>
    </location>
</feature>
<feature type="compositionally biased region" description="Low complexity" evidence="1">
    <location>
        <begin position="265"/>
        <end position="274"/>
    </location>
</feature>
<evidence type="ECO:0000256" key="1">
    <source>
        <dbReference type="SAM" id="MobiDB-lite"/>
    </source>
</evidence>
<feature type="region of interest" description="Disordered" evidence="1">
    <location>
        <begin position="27"/>
        <end position="96"/>
    </location>
</feature>
<dbReference type="EMBL" id="CP144099">
    <property type="protein sequence ID" value="WWC86823.1"/>
    <property type="molecule type" value="Genomic_DNA"/>
</dbReference>
<proteinExistence type="predicted"/>
<feature type="region of interest" description="Disordered" evidence="1">
    <location>
        <begin position="210"/>
        <end position="308"/>
    </location>
</feature>
<organism evidence="2 3">
    <name type="scientific">Kwoniella dendrophila CBS 6074</name>
    <dbReference type="NCBI Taxonomy" id="1295534"/>
    <lineage>
        <taxon>Eukaryota</taxon>
        <taxon>Fungi</taxon>
        <taxon>Dikarya</taxon>
        <taxon>Basidiomycota</taxon>
        <taxon>Agaricomycotina</taxon>
        <taxon>Tremellomycetes</taxon>
        <taxon>Tremellales</taxon>
        <taxon>Cryptococcaceae</taxon>
        <taxon>Kwoniella</taxon>
    </lineage>
</organism>
<evidence type="ECO:0000313" key="2">
    <source>
        <dbReference type="EMBL" id="WWC86823.1"/>
    </source>
</evidence>
<dbReference type="RefSeq" id="XP_066073586.1">
    <property type="nucleotide sequence ID" value="XM_066217489.1"/>
</dbReference>
<reference evidence="2 3" key="1">
    <citation type="submission" date="2024-01" db="EMBL/GenBank/DDBJ databases">
        <title>Comparative genomics of Cryptococcus and Kwoniella reveals pathogenesis evolution and contrasting modes of karyotype evolution via chromosome fusion or intercentromeric recombination.</title>
        <authorList>
            <person name="Coelho M.A."/>
            <person name="David-Palma M."/>
            <person name="Shea T."/>
            <person name="Bowers K."/>
            <person name="McGinley-Smith S."/>
            <person name="Mohammad A.W."/>
            <person name="Gnirke A."/>
            <person name="Yurkov A.M."/>
            <person name="Nowrousian M."/>
            <person name="Sun S."/>
            <person name="Cuomo C.A."/>
            <person name="Heitman J."/>
        </authorList>
    </citation>
    <scope>NUCLEOTIDE SEQUENCE [LARGE SCALE GENOMIC DNA]</scope>
    <source>
        <strain evidence="2 3">CBS 6074</strain>
    </source>
</reference>
<feature type="compositionally biased region" description="Polar residues" evidence="1">
    <location>
        <begin position="283"/>
        <end position="303"/>
    </location>
</feature>
<protein>
    <submittedName>
        <fullName evidence="2">Uncharacterized protein</fullName>
    </submittedName>
</protein>
<name>A0AAX4JPL9_9TREE</name>
<feature type="compositionally biased region" description="Polar residues" evidence="1">
    <location>
        <begin position="156"/>
        <end position="189"/>
    </location>
</feature>
<gene>
    <name evidence="2" type="ORF">L201_001702</name>
</gene>
<keyword evidence="3" id="KW-1185">Reference proteome</keyword>